<feature type="transmembrane region" description="Helical" evidence="1">
    <location>
        <begin position="12"/>
        <end position="34"/>
    </location>
</feature>
<reference evidence="2 3" key="1">
    <citation type="journal article" date="2017" name="Infect. Genet. Evol.">
        <title>The new phylogeny of the genus Mycobacterium: The old and the news.</title>
        <authorList>
            <person name="Tortoli E."/>
            <person name="Fedrizzi T."/>
            <person name="Meehan C.J."/>
            <person name="Trovato A."/>
            <person name="Grottola A."/>
            <person name="Giacobazzi E."/>
            <person name="Serpini G.F."/>
            <person name="Tagliazucchi S."/>
            <person name="Fabio A."/>
            <person name="Bettua C."/>
            <person name="Bertorelli R."/>
            <person name="Frascaro F."/>
            <person name="De Sanctis V."/>
            <person name="Pecorari M."/>
            <person name="Jousson O."/>
            <person name="Segata N."/>
            <person name="Cirillo D.M."/>
        </authorList>
    </citation>
    <scope>NUCLEOTIDE SEQUENCE [LARGE SCALE GENOMIC DNA]</scope>
    <source>
        <strain evidence="2 3">CIP1034565</strain>
    </source>
</reference>
<keyword evidence="1" id="KW-0812">Transmembrane</keyword>
<protein>
    <submittedName>
        <fullName evidence="2">Cyanoglobin</fullName>
    </submittedName>
</protein>
<dbReference type="OrthoDB" id="25954at2"/>
<name>A0A2G5PFJ4_9MYCO</name>
<gene>
    <name evidence="2" type="ORF">CQY22_003470</name>
</gene>
<sequence>MAKSDIATRDDLYALLSAFYGLALVDDLLAGPFAEIRDQGLESHLPVMCDFWETMLFRERKYRRSALSVHRHVHSEHPLTSAHFIRWLTLWWATVDAMFAGPVAEQAKLFGRRTAWAMHRALVGHDADDLDEFVDREALIIR</sequence>
<dbReference type="Proteomes" id="UP000230551">
    <property type="component" value="Unassembled WGS sequence"/>
</dbReference>
<evidence type="ECO:0000256" key="1">
    <source>
        <dbReference type="SAM" id="Phobius"/>
    </source>
</evidence>
<dbReference type="GO" id="GO:0019825">
    <property type="term" value="F:oxygen binding"/>
    <property type="evidence" value="ECO:0007669"/>
    <property type="project" value="InterPro"/>
</dbReference>
<dbReference type="CDD" id="cd08916">
    <property type="entry name" value="TrHb3_P"/>
    <property type="match status" value="1"/>
</dbReference>
<dbReference type="STRING" id="85968.GCA_900073015_02477"/>
<proteinExistence type="predicted"/>
<dbReference type="InterPro" id="IPR009050">
    <property type="entry name" value="Globin-like_sf"/>
</dbReference>
<keyword evidence="1" id="KW-0472">Membrane</keyword>
<dbReference type="RefSeq" id="WP_090589308.1">
    <property type="nucleotide sequence ID" value="NZ_CP104302.1"/>
</dbReference>
<dbReference type="SUPFAM" id="SSF46458">
    <property type="entry name" value="Globin-like"/>
    <property type="match status" value="1"/>
</dbReference>
<keyword evidence="1" id="KW-1133">Transmembrane helix</keyword>
<dbReference type="GO" id="GO:0020037">
    <property type="term" value="F:heme binding"/>
    <property type="evidence" value="ECO:0007669"/>
    <property type="project" value="InterPro"/>
</dbReference>
<organism evidence="2 3">
    <name type="scientific">Mycolicibacterium brumae</name>
    <dbReference type="NCBI Taxonomy" id="85968"/>
    <lineage>
        <taxon>Bacteria</taxon>
        <taxon>Bacillati</taxon>
        <taxon>Actinomycetota</taxon>
        <taxon>Actinomycetes</taxon>
        <taxon>Mycobacteriales</taxon>
        <taxon>Mycobacteriaceae</taxon>
        <taxon>Mycolicibacterium</taxon>
    </lineage>
</organism>
<evidence type="ECO:0000313" key="3">
    <source>
        <dbReference type="Proteomes" id="UP000230551"/>
    </source>
</evidence>
<dbReference type="AlphaFoldDB" id="A0A2G5PFJ4"/>
<comment type="caution">
    <text evidence="2">The sequence shown here is derived from an EMBL/GenBank/DDBJ whole genome shotgun (WGS) entry which is preliminary data.</text>
</comment>
<dbReference type="Gene3D" id="1.10.490.10">
    <property type="entry name" value="Globins"/>
    <property type="match status" value="1"/>
</dbReference>
<accession>A0A2G5PFJ4</accession>
<keyword evidence="3" id="KW-1185">Reference proteome</keyword>
<dbReference type="InterPro" id="IPR012292">
    <property type="entry name" value="Globin/Proto"/>
</dbReference>
<evidence type="ECO:0000313" key="2">
    <source>
        <dbReference type="EMBL" id="PIB76724.1"/>
    </source>
</evidence>
<dbReference type="EMBL" id="PDCN02000003">
    <property type="protein sequence ID" value="PIB76724.1"/>
    <property type="molecule type" value="Genomic_DNA"/>
</dbReference>